<feature type="transmembrane region" description="Helical" evidence="6">
    <location>
        <begin position="423"/>
        <end position="444"/>
    </location>
</feature>
<feature type="transmembrane region" description="Helical" evidence="6">
    <location>
        <begin position="456"/>
        <end position="475"/>
    </location>
</feature>
<feature type="transmembrane region" description="Helical" evidence="6">
    <location>
        <begin position="392"/>
        <end position="411"/>
    </location>
</feature>
<evidence type="ECO:0000256" key="6">
    <source>
        <dbReference type="SAM" id="Phobius"/>
    </source>
</evidence>
<evidence type="ECO:0000256" key="4">
    <source>
        <dbReference type="ARBA" id="ARBA00022989"/>
    </source>
</evidence>
<protein>
    <submittedName>
        <fullName evidence="7">Rod shape-determining protein RodA</fullName>
    </submittedName>
</protein>
<dbReference type="PROSITE" id="PS00428">
    <property type="entry name" value="FTSW_RODA_SPOVE"/>
    <property type="match status" value="1"/>
</dbReference>
<dbReference type="NCBIfam" id="NF037961">
    <property type="entry name" value="RodA_shape"/>
    <property type="match status" value="2"/>
</dbReference>
<comment type="caution">
    <text evidence="7">The sequence shown here is derived from an EMBL/GenBank/DDBJ whole genome shotgun (WGS) entry which is preliminary data.</text>
</comment>
<evidence type="ECO:0000256" key="3">
    <source>
        <dbReference type="ARBA" id="ARBA00022960"/>
    </source>
</evidence>
<feature type="transmembrane region" description="Helical" evidence="6">
    <location>
        <begin position="293"/>
        <end position="311"/>
    </location>
</feature>
<feature type="transmembrane region" description="Helical" evidence="6">
    <location>
        <begin position="142"/>
        <end position="161"/>
    </location>
</feature>
<comment type="subcellular location">
    <subcellularLocation>
        <location evidence="1">Membrane</location>
        <topology evidence="1">Multi-pass membrane protein</topology>
    </subcellularLocation>
</comment>
<feature type="transmembrane region" description="Helical" evidence="6">
    <location>
        <begin position="242"/>
        <end position="261"/>
    </location>
</feature>
<evidence type="ECO:0000256" key="2">
    <source>
        <dbReference type="ARBA" id="ARBA00022692"/>
    </source>
</evidence>
<dbReference type="PANTHER" id="PTHR30474">
    <property type="entry name" value="CELL CYCLE PROTEIN"/>
    <property type="match status" value="1"/>
</dbReference>
<dbReference type="InterPro" id="IPR018365">
    <property type="entry name" value="Cell_cycle_FtsW-rel_CS"/>
</dbReference>
<dbReference type="InterPro" id="IPR001182">
    <property type="entry name" value="FtsW/RodA"/>
</dbReference>
<feature type="transmembrane region" description="Helical" evidence="6">
    <location>
        <begin position="220"/>
        <end position="237"/>
    </location>
</feature>
<reference evidence="7" key="1">
    <citation type="submission" date="2019-03" db="EMBL/GenBank/DDBJ databases">
        <title>Single cell metagenomics reveals metabolic interactions within the superorganism composed of flagellate Streblomastix strix and complex community of Bacteroidetes bacteria on its surface.</title>
        <authorList>
            <person name="Treitli S.C."/>
            <person name="Kolisko M."/>
            <person name="Husnik F."/>
            <person name="Keeling P."/>
            <person name="Hampl V."/>
        </authorList>
    </citation>
    <scope>NUCLEOTIDE SEQUENCE</scope>
    <source>
        <strain evidence="7">STM</strain>
    </source>
</reference>
<organism evidence="7">
    <name type="scientific">termite gut metagenome</name>
    <dbReference type="NCBI Taxonomy" id="433724"/>
    <lineage>
        <taxon>unclassified sequences</taxon>
        <taxon>metagenomes</taxon>
        <taxon>organismal metagenomes</taxon>
    </lineage>
</organism>
<keyword evidence="2 6" id="KW-0812">Transmembrane</keyword>
<keyword evidence="3" id="KW-0133">Cell shape</keyword>
<dbReference type="Pfam" id="PF01098">
    <property type="entry name" value="FTSW_RODA_SPOVE"/>
    <property type="match status" value="2"/>
</dbReference>
<feature type="transmembrane region" description="Helical" evidence="6">
    <location>
        <begin position="77"/>
        <end position="98"/>
    </location>
</feature>
<accession>A0A5J4STI5</accession>
<dbReference type="AlphaFoldDB" id="A0A5J4STI5"/>
<dbReference type="PANTHER" id="PTHR30474:SF1">
    <property type="entry name" value="PEPTIDOGLYCAN GLYCOSYLTRANSFERASE MRDB"/>
    <property type="match status" value="1"/>
</dbReference>
<dbReference type="GO" id="GO:0051301">
    <property type="term" value="P:cell division"/>
    <property type="evidence" value="ECO:0007669"/>
    <property type="project" value="InterPro"/>
</dbReference>
<keyword evidence="5 6" id="KW-0472">Membrane</keyword>
<dbReference type="EMBL" id="SNRY01000046">
    <property type="protein sequence ID" value="KAA6349494.1"/>
    <property type="molecule type" value="Genomic_DNA"/>
</dbReference>
<dbReference type="GO" id="GO:0005886">
    <property type="term" value="C:plasma membrane"/>
    <property type="evidence" value="ECO:0007669"/>
    <property type="project" value="TreeGrafter"/>
</dbReference>
<evidence type="ECO:0000256" key="1">
    <source>
        <dbReference type="ARBA" id="ARBA00004141"/>
    </source>
</evidence>
<keyword evidence="4 6" id="KW-1133">Transmembrane helix</keyword>
<feature type="transmembrane region" description="Helical" evidence="6">
    <location>
        <begin position="168"/>
        <end position="200"/>
    </location>
</feature>
<name>A0A5J4STI5_9ZZZZ</name>
<dbReference type="GO" id="GO:0032153">
    <property type="term" value="C:cell division site"/>
    <property type="evidence" value="ECO:0007669"/>
    <property type="project" value="TreeGrafter"/>
</dbReference>
<dbReference type="GO" id="GO:0008360">
    <property type="term" value="P:regulation of cell shape"/>
    <property type="evidence" value="ECO:0007669"/>
    <property type="project" value="UniProtKB-KW"/>
</dbReference>
<feature type="transmembrane region" description="Helical" evidence="6">
    <location>
        <begin position="12"/>
        <end position="31"/>
    </location>
</feature>
<dbReference type="GO" id="GO:0015648">
    <property type="term" value="F:lipid-linked peptidoglycan transporter activity"/>
    <property type="evidence" value="ECO:0007669"/>
    <property type="project" value="TreeGrafter"/>
</dbReference>
<evidence type="ECO:0000256" key="5">
    <source>
        <dbReference type="ARBA" id="ARBA00023136"/>
    </source>
</evidence>
<gene>
    <name evidence="7" type="ORF">EZS27_003091</name>
</gene>
<sequence length="485" mass="54464">MASRNINLWQTVDWLTICIYLVLVACGWLSVCGASYDYWDKDFWDFSTRAGKQLVWIACSFGVGFVLLMLEDRFYDMFSYIIYGILLILLVVTFFVAADIKGSRSWIQLGIVSFQPAEFAKFATALALGRYMSAYSFDIGKLKSVMAVLMLIIAPMILIVMQKETGSALVYFAFFLVLYREGMPGSILFTGVCTVCYFVIGTRFNQMYLPDGLTSIGEFVIFSLILFSVSVMTWVYLKKHTVFYYTVGISFTVLLISYLVSTNFIPFDIVWVQWGLCALIVGYLAFSSIKERILTYIPIALFVIGSIGFLYSSDYVFNNILSPHQQVRIKVSLGMEEDLAGAGYNVNQSKIAIGSGGLTGKGFLNGTQTKLKYVPEQDTDFIFCTVGEEQGFRGSAVILLLYLALILRLIALAERQRSVFGRVYGYSVVSIYFFHLLINIGMVLGLTPVIGIPLPFFSYGGSSLLGFTILLFIFLKIDVMRNQRL</sequence>
<proteinExistence type="predicted"/>
<evidence type="ECO:0000313" key="7">
    <source>
        <dbReference type="EMBL" id="KAA6349494.1"/>
    </source>
</evidence>
<dbReference type="PROSITE" id="PS51257">
    <property type="entry name" value="PROKAR_LIPOPROTEIN"/>
    <property type="match status" value="1"/>
</dbReference>
<feature type="transmembrane region" description="Helical" evidence="6">
    <location>
        <begin position="51"/>
        <end position="70"/>
    </location>
</feature>
<feature type="transmembrane region" description="Helical" evidence="6">
    <location>
        <begin position="267"/>
        <end position="286"/>
    </location>
</feature>